<dbReference type="AlphaFoldDB" id="A0A7J0DHW3"/>
<comment type="caution">
    <text evidence="2">The sequence shown here is derived from an EMBL/GenBank/DDBJ whole genome shotgun (WGS) entry which is preliminary data.</text>
</comment>
<dbReference type="PANTHER" id="PTHR35358:SF18">
    <property type="entry name" value="PHOSPHOLIPASE-LIKE PROTEIN-RELATED"/>
    <property type="match status" value="1"/>
</dbReference>
<feature type="region of interest" description="Disordered" evidence="1">
    <location>
        <begin position="1"/>
        <end position="47"/>
    </location>
</feature>
<dbReference type="Proteomes" id="UP000585474">
    <property type="component" value="Unassembled WGS sequence"/>
</dbReference>
<dbReference type="OrthoDB" id="1096033at2759"/>
<reference evidence="3" key="1">
    <citation type="submission" date="2019-07" db="EMBL/GenBank/DDBJ databases">
        <title>De Novo Assembly of kiwifruit Actinidia rufa.</title>
        <authorList>
            <person name="Sugita-Konishi S."/>
            <person name="Sato K."/>
            <person name="Mori E."/>
            <person name="Abe Y."/>
            <person name="Kisaki G."/>
            <person name="Hamano K."/>
            <person name="Suezawa K."/>
            <person name="Otani M."/>
            <person name="Fukuda T."/>
            <person name="Manabe T."/>
            <person name="Gomi K."/>
            <person name="Tabuchi M."/>
            <person name="Akimitsu K."/>
            <person name="Kataoka I."/>
        </authorList>
    </citation>
    <scope>NUCLEOTIDE SEQUENCE [LARGE SCALE GENOMIC DNA]</scope>
    <source>
        <strain evidence="3">cv. Fuchu</strain>
    </source>
</reference>
<name>A0A7J0DHW3_9ERIC</name>
<dbReference type="EMBL" id="BJWL01000233">
    <property type="protein sequence ID" value="GFS35556.1"/>
    <property type="molecule type" value="Genomic_DNA"/>
</dbReference>
<accession>A0A7J0DHW3</accession>
<keyword evidence="3" id="KW-1185">Reference proteome</keyword>
<gene>
    <name evidence="2" type="ORF">Acr_00g0040600</name>
</gene>
<dbReference type="InterPro" id="IPR007942">
    <property type="entry name" value="PLipase-like"/>
</dbReference>
<evidence type="ECO:0000313" key="2">
    <source>
        <dbReference type="EMBL" id="GFS35556.1"/>
    </source>
</evidence>
<dbReference type="PANTHER" id="PTHR35358">
    <property type="entry name" value="OS06G0711100 PROTEIN"/>
    <property type="match status" value="1"/>
</dbReference>
<evidence type="ECO:0000256" key="1">
    <source>
        <dbReference type="SAM" id="MobiDB-lite"/>
    </source>
</evidence>
<dbReference type="Pfam" id="PF05278">
    <property type="entry name" value="PEARLI-4"/>
    <property type="match status" value="1"/>
</dbReference>
<organism evidence="2 3">
    <name type="scientific">Actinidia rufa</name>
    <dbReference type="NCBI Taxonomy" id="165716"/>
    <lineage>
        <taxon>Eukaryota</taxon>
        <taxon>Viridiplantae</taxon>
        <taxon>Streptophyta</taxon>
        <taxon>Embryophyta</taxon>
        <taxon>Tracheophyta</taxon>
        <taxon>Spermatophyta</taxon>
        <taxon>Magnoliopsida</taxon>
        <taxon>eudicotyledons</taxon>
        <taxon>Gunneridae</taxon>
        <taxon>Pentapetalae</taxon>
        <taxon>asterids</taxon>
        <taxon>Ericales</taxon>
        <taxon>Actinidiaceae</taxon>
        <taxon>Actinidia</taxon>
    </lineage>
</organism>
<evidence type="ECO:0000313" key="3">
    <source>
        <dbReference type="Proteomes" id="UP000585474"/>
    </source>
</evidence>
<sequence>MFGRPISTSPSSSSSIFGKPISTSLSSSSSTSNFSTLSSPLSSPLFSSSPSFTLSSSPFDFRSSSSNPSFASSSPIGFGSTNSTSFGSIPTTSLFGPANSSSVPTHFGSFQGLSTGANAFQCSSNPFIISSSPLSVASSSSPAFSTKPPPATSVNFTFAPKKTGLAGTPQSTAAAPLTGFPSPADGIEEEVKPVVGQGNGGLVKQIIVSVADQETVVPGLRTDQDEIVNVVKMEVSSVPESAASTVVSATSFVSVEVATNPSVMSMSKLLPAEDIVVTTTAPKAETDGAGSARVTFPGNEVECISDVISTVNAEVESSARGVSQTFCVSAPFIDVNGYCISVRNGLIVKQIFDKYGDITKGSRIKSIAAKSGFLELVADAVRRLCNRTIKTLGSDELRLIEQHTADAFSVGFHVNWLQQRIEKISPASEYYIGLMELDQLSKQIEEAKKFLLELEMRQMICKQEVAALKDKMEENGFGESNLGEGLL</sequence>
<protein>
    <submittedName>
        <fullName evidence="2">Uncharacterized protein</fullName>
    </submittedName>
</protein>
<proteinExistence type="predicted"/>